<keyword evidence="1" id="KW-1133">Transmembrane helix</keyword>
<keyword evidence="3" id="KW-1185">Reference proteome</keyword>
<name>A0A363D5Q9_9BACT</name>
<dbReference type="EMBL" id="MUXE01000001">
    <property type="protein sequence ID" value="PUE66661.1"/>
    <property type="molecule type" value="Genomic_DNA"/>
</dbReference>
<sequence>MRRVKILKIFFIVLLFITFILYANFSLIKTFFLATLTFNIPIITVFSLALLVIYQSAIKLTMLAGTFGILAYKQGKSLEFYLEGISKIMPASIAHMFQRRAKKGVIHFSEQEAKDVTEWLENQFFKEKGYTAFFVGTSLTLGLLGTFAGLLVAIDQMGKIILSFGGDNIDMGEIMTGFSGPLGGMAIGFASSLFGVASAIILNLMQYILTKSQAAFLEDVQDWIKGRIVETQAIDTIEDIGDIKGFNKSGANNMQAAGFIDIFVDTIGDFTERMEHSNQVSQDMFMKIANKLEETVTTSDNESILLKNLIEVMKESNVNQYSSSKLIEESLQEISTVILSEHKTIKKSLLLQEENNKLLIELVKSLEKENNLESKR</sequence>
<accession>A0A363D5Q9</accession>
<keyword evidence="1" id="KW-0812">Transmembrane</keyword>
<feature type="transmembrane region" description="Helical" evidence="1">
    <location>
        <begin position="174"/>
        <end position="202"/>
    </location>
</feature>
<dbReference type="Proteomes" id="UP000251135">
    <property type="component" value="Unassembled WGS sequence"/>
</dbReference>
<organism evidence="2 3">
    <name type="scientific">Arcobacter caeni</name>
    <dbReference type="NCBI Taxonomy" id="1912877"/>
    <lineage>
        <taxon>Bacteria</taxon>
        <taxon>Pseudomonadati</taxon>
        <taxon>Campylobacterota</taxon>
        <taxon>Epsilonproteobacteria</taxon>
        <taxon>Campylobacterales</taxon>
        <taxon>Arcobacteraceae</taxon>
        <taxon>Arcobacter</taxon>
    </lineage>
</organism>
<proteinExistence type="predicted"/>
<feature type="transmembrane region" description="Helical" evidence="1">
    <location>
        <begin position="31"/>
        <end position="54"/>
    </location>
</feature>
<gene>
    <name evidence="2" type="ORF">B0174_01005</name>
</gene>
<reference evidence="2 3" key="1">
    <citation type="submission" date="2017-02" db="EMBL/GenBank/DDBJ databases">
        <title>Arcobacter caeni sp. nov, a new Arcobacter species isolated from reclaimed water.</title>
        <authorList>
            <person name="Figueras M.J."/>
            <person name="Perez-Cataluna A."/>
            <person name="Salas-Masso N."/>
        </authorList>
    </citation>
    <scope>NUCLEOTIDE SEQUENCE [LARGE SCALE GENOMIC DNA]</scope>
    <source>
        <strain evidence="2 3">RW17-10</strain>
    </source>
</reference>
<evidence type="ECO:0000313" key="3">
    <source>
        <dbReference type="Proteomes" id="UP000251135"/>
    </source>
</evidence>
<evidence type="ECO:0008006" key="4">
    <source>
        <dbReference type="Google" id="ProtNLM"/>
    </source>
</evidence>
<dbReference type="RefSeq" id="WP_108557770.1">
    <property type="nucleotide sequence ID" value="NZ_MUXE01000001.1"/>
</dbReference>
<dbReference type="OrthoDB" id="9794540at2"/>
<keyword evidence="1" id="KW-0472">Membrane</keyword>
<comment type="caution">
    <text evidence="2">The sequence shown here is derived from an EMBL/GenBank/DDBJ whole genome shotgun (WGS) entry which is preliminary data.</text>
</comment>
<protein>
    <recommendedName>
        <fullName evidence="4">MotA/TolQ/ExbB proton channel domain-containing protein</fullName>
    </recommendedName>
</protein>
<evidence type="ECO:0000256" key="1">
    <source>
        <dbReference type="SAM" id="Phobius"/>
    </source>
</evidence>
<feature type="transmembrane region" description="Helical" evidence="1">
    <location>
        <begin position="7"/>
        <end position="25"/>
    </location>
</feature>
<dbReference type="AlphaFoldDB" id="A0A363D5Q9"/>
<feature type="transmembrane region" description="Helical" evidence="1">
    <location>
        <begin position="130"/>
        <end position="154"/>
    </location>
</feature>
<evidence type="ECO:0000313" key="2">
    <source>
        <dbReference type="EMBL" id="PUE66661.1"/>
    </source>
</evidence>